<sequence length="324" mass="35709">MENLHNIIQALRRMNRSEPAMLATIIHVEGSAYRKEGTTMLVDKNGSMTGVLSGGCLEQDVAARTEEVWKYGARTVEYDMRGYDPLSWGEGSGCNGSVLVHMEPLRTEEVDRLFTIEALLQEGKEAAVLRVEKGTQLETFLVPAGEIPVGQKTGRFIAPSGEVMYAQLIKPKRRLVIFGAGTDVEPLVHMASMSGFSVILADWRKERCQKRIHPSADAVYCGFPEKLAEQVPVSASDFVLLMTHHFQYDKELLESLIPRRPAYLGILGSKARAERLRDGQELPEWVTSPIGLSIKAEGPEEIAVSILAEIIPLSKHAAIKEAAG</sequence>
<dbReference type="AlphaFoldDB" id="A0A419UZV9"/>
<keyword evidence="4" id="KW-1185">Reference proteome</keyword>
<dbReference type="PANTHER" id="PTHR30388:SF6">
    <property type="entry name" value="XANTHINE DEHYDROGENASE SUBUNIT A-RELATED"/>
    <property type="match status" value="1"/>
</dbReference>
<dbReference type="EMBL" id="RAPK01000010">
    <property type="protein sequence ID" value="RKD71246.1"/>
    <property type="molecule type" value="Genomic_DNA"/>
</dbReference>
<name>A0A419UZV9_9BACL</name>
<organism evidence="3 4">
    <name type="scientific">Sinobaca qinghaiensis</name>
    <dbReference type="NCBI Taxonomy" id="342944"/>
    <lineage>
        <taxon>Bacteria</taxon>
        <taxon>Bacillati</taxon>
        <taxon>Bacillota</taxon>
        <taxon>Bacilli</taxon>
        <taxon>Bacillales</taxon>
        <taxon>Sporolactobacillaceae</taxon>
        <taxon>Sinobaca</taxon>
    </lineage>
</organism>
<evidence type="ECO:0000313" key="3">
    <source>
        <dbReference type="EMBL" id="RKD71246.1"/>
    </source>
</evidence>
<feature type="domain" description="XdhC Rossmann" evidence="2">
    <location>
        <begin position="175"/>
        <end position="310"/>
    </location>
</feature>
<dbReference type="InterPro" id="IPR027051">
    <property type="entry name" value="XdhC_Rossmann_dom"/>
</dbReference>
<evidence type="ECO:0000259" key="1">
    <source>
        <dbReference type="Pfam" id="PF02625"/>
    </source>
</evidence>
<reference evidence="3 4" key="1">
    <citation type="submission" date="2018-09" db="EMBL/GenBank/DDBJ databases">
        <title>Genomic Encyclopedia of Archaeal and Bacterial Type Strains, Phase II (KMG-II): from individual species to whole genera.</title>
        <authorList>
            <person name="Goeker M."/>
        </authorList>
    </citation>
    <scope>NUCLEOTIDE SEQUENCE [LARGE SCALE GENOMIC DNA]</scope>
    <source>
        <strain evidence="3 4">DSM 17008</strain>
    </source>
</reference>
<dbReference type="Pfam" id="PF13478">
    <property type="entry name" value="XdhC_C"/>
    <property type="match status" value="1"/>
</dbReference>
<protein>
    <submittedName>
        <fullName evidence="3">Molybdenum cofactor sulfurylase</fullName>
    </submittedName>
</protein>
<dbReference type="Gene3D" id="3.40.50.720">
    <property type="entry name" value="NAD(P)-binding Rossmann-like Domain"/>
    <property type="match status" value="1"/>
</dbReference>
<dbReference type="OrthoDB" id="9773039at2"/>
<proteinExistence type="predicted"/>
<dbReference type="Proteomes" id="UP000285120">
    <property type="component" value="Unassembled WGS sequence"/>
</dbReference>
<dbReference type="RefSeq" id="WP_120193793.1">
    <property type="nucleotide sequence ID" value="NZ_RAPK01000010.1"/>
</dbReference>
<dbReference type="PANTHER" id="PTHR30388">
    <property type="entry name" value="ALDEHYDE OXIDOREDUCTASE MOLYBDENUM COFACTOR ASSEMBLY PROTEIN"/>
    <property type="match status" value="1"/>
</dbReference>
<dbReference type="InterPro" id="IPR003777">
    <property type="entry name" value="XdhC_CoxI"/>
</dbReference>
<evidence type="ECO:0000313" key="4">
    <source>
        <dbReference type="Proteomes" id="UP000285120"/>
    </source>
</evidence>
<dbReference type="InterPro" id="IPR052698">
    <property type="entry name" value="MoCofactor_Util/Proc"/>
</dbReference>
<evidence type="ECO:0000259" key="2">
    <source>
        <dbReference type="Pfam" id="PF13478"/>
    </source>
</evidence>
<comment type="caution">
    <text evidence="3">The sequence shown here is derived from an EMBL/GenBank/DDBJ whole genome shotgun (WGS) entry which is preliminary data.</text>
</comment>
<gene>
    <name evidence="3" type="ORF">ATL39_2642</name>
</gene>
<feature type="domain" description="XdhC- CoxI" evidence="1">
    <location>
        <begin position="16"/>
        <end position="79"/>
    </location>
</feature>
<dbReference type="Pfam" id="PF02625">
    <property type="entry name" value="XdhC_CoxI"/>
    <property type="match status" value="1"/>
</dbReference>
<accession>A0A419UZV9</accession>